<dbReference type="Proteomes" id="UP000243688">
    <property type="component" value="Unassembled WGS sequence"/>
</dbReference>
<dbReference type="EMBL" id="MOXJ01000009">
    <property type="protein sequence ID" value="PDO10772.1"/>
    <property type="molecule type" value="Genomic_DNA"/>
</dbReference>
<reference evidence="1 2" key="1">
    <citation type="submission" date="2016-12" db="EMBL/GenBank/DDBJ databases">
        <title>Candidatus Reconcilibacillus cellulovorans genome.</title>
        <authorList>
            <person name="Kolinko S."/>
            <person name="Wu Y.-W."/>
            <person name="Tachea F."/>
            <person name="Denzel E."/>
            <person name="Hiras J."/>
            <person name="Baecker N."/>
            <person name="Chan L.J."/>
            <person name="Eichorst S.A."/>
            <person name="Frey D."/>
            <person name="Adams P.D."/>
            <person name="Pray T."/>
            <person name="Tanjore D."/>
            <person name="Petzold C.J."/>
            <person name="Gladden J.M."/>
            <person name="Simmons B.A."/>
            <person name="Singer S.W."/>
        </authorList>
    </citation>
    <scope>NUCLEOTIDE SEQUENCE [LARGE SCALE GENOMIC DNA]</scope>
    <source>
        <strain evidence="1">JTherm</strain>
    </source>
</reference>
<accession>A0A2A6E1G4</accession>
<dbReference type="AlphaFoldDB" id="A0A2A6E1G4"/>
<name>A0A2A6E1G4_9BACL</name>
<sequence length="84" mass="10023">MPQHPANGHTVRPDGFLRAILRMMIRDWIFTRLYYIIGVNCYIKRTVEIPERPDDRRIKPRTVCNSLRQLLQQFSGVFTVFTEE</sequence>
<evidence type="ECO:0000313" key="1">
    <source>
        <dbReference type="EMBL" id="PDO10772.1"/>
    </source>
</evidence>
<gene>
    <name evidence="1" type="ORF">BLM47_05415</name>
</gene>
<comment type="caution">
    <text evidence="1">The sequence shown here is derived from an EMBL/GenBank/DDBJ whole genome shotgun (WGS) entry which is preliminary data.</text>
</comment>
<protein>
    <submittedName>
        <fullName evidence="1">Uncharacterized protein</fullName>
    </submittedName>
</protein>
<proteinExistence type="predicted"/>
<organism evidence="1 2">
    <name type="scientific">Candidatus Reconcilbacillus cellulovorans</name>
    <dbReference type="NCBI Taxonomy" id="1906605"/>
    <lineage>
        <taxon>Bacteria</taxon>
        <taxon>Bacillati</taxon>
        <taxon>Bacillota</taxon>
        <taxon>Bacilli</taxon>
        <taxon>Bacillales</taxon>
        <taxon>Paenibacillaceae</taxon>
        <taxon>Candidatus Reconcilbacillus</taxon>
    </lineage>
</organism>
<evidence type="ECO:0000313" key="2">
    <source>
        <dbReference type="Proteomes" id="UP000243688"/>
    </source>
</evidence>